<dbReference type="EMBL" id="CM042047">
    <property type="protein sequence ID" value="KAI3769670.1"/>
    <property type="molecule type" value="Genomic_DNA"/>
</dbReference>
<reference evidence="2" key="1">
    <citation type="journal article" date="2022" name="Mol. Ecol. Resour.">
        <title>The genomes of chicory, endive, great burdock and yacon provide insights into Asteraceae palaeo-polyploidization history and plant inulin production.</title>
        <authorList>
            <person name="Fan W."/>
            <person name="Wang S."/>
            <person name="Wang H."/>
            <person name="Wang A."/>
            <person name="Jiang F."/>
            <person name="Liu H."/>
            <person name="Zhao H."/>
            <person name="Xu D."/>
            <person name="Zhang Y."/>
        </authorList>
    </citation>
    <scope>NUCLEOTIDE SEQUENCE [LARGE SCALE GENOMIC DNA]</scope>
    <source>
        <strain evidence="2">cv. Niubang</strain>
    </source>
</reference>
<proteinExistence type="predicted"/>
<gene>
    <name evidence="1" type="ORF">L6452_00779</name>
</gene>
<keyword evidence="2" id="KW-1185">Reference proteome</keyword>
<comment type="caution">
    <text evidence="1">The sequence shown here is derived from an EMBL/GenBank/DDBJ whole genome shotgun (WGS) entry which is preliminary data.</text>
</comment>
<protein>
    <submittedName>
        <fullName evidence="1">Uncharacterized protein</fullName>
    </submittedName>
</protein>
<evidence type="ECO:0000313" key="2">
    <source>
        <dbReference type="Proteomes" id="UP001055879"/>
    </source>
</evidence>
<name>A0ACB9FFP3_ARCLA</name>
<organism evidence="1 2">
    <name type="scientific">Arctium lappa</name>
    <name type="common">Greater burdock</name>
    <name type="synonym">Lappa major</name>
    <dbReference type="NCBI Taxonomy" id="4217"/>
    <lineage>
        <taxon>Eukaryota</taxon>
        <taxon>Viridiplantae</taxon>
        <taxon>Streptophyta</taxon>
        <taxon>Embryophyta</taxon>
        <taxon>Tracheophyta</taxon>
        <taxon>Spermatophyta</taxon>
        <taxon>Magnoliopsida</taxon>
        <taxon>eudicotyledons</taxon>
        <taxon>Gunneridae</taxon>
        <taxon>Pentapetalae</taxon>
        <taxon>asterids</taxon>
        <taxon>campanulids</taxon>
        <taxon>Asterales</taxon>
        <taxon>Asteraceae</taxon>
        <taxon>Carduoideae</taxon>
        <taxon>Cardueae</taxon>
        <taxon>Arctiinae</taxon>
        <taxon>Arctium</taxon>
    </lineage>
</organism>
<sequence length="199" mass="21457">MKALAISKEEKDNLELTHQNGFLKDQNNQKDISDMTSSTFIPIMTPKEGTSHINPLPPPETVNDHPPTHGFTTTLGGSPLTLSATPSPTNPHATSSNIPMQLIKPLGFTHSHAQAMMTVDGILPPQFDLGTSINPENAPTRKQISIKDKSRKPNGKKLKADMNDSDGISNQAEGSSDKAMHSQLTQPEAGPVSRACLYQ</sequence>
<evidence type="ECO:0000313" key="1">
    <source>
        <dbReference type="EMBL" id="KAI3769670.1"/>
    </source>
</evidence>
<dbReference type="Proteomes" id="UP001055879">
    <property type="component" value="Linkage Group LG01"/>
</dbReference>
<reference evidence="1 2" key="2">
    <citation type="journal article" date="2022" name="Mol. Ecol. Resour.">
        <title>The genomes of chicory, endive, great burdock and yacon provide insights into Asteraceae paleo-polyploidization history and plant inulin production.</title>
        <authorList>
            <person name="Fan W."/>
            <person name="Wang S."/>
            <person name="Wang H."/>
            <person name="Wang A."/>
            <person name="Jiang F."/>
            <person name="Liu H."/>
            <person name="Zhao H."/>
            <person name="Xu D."/>
            <person name="Zhang Y."/>
        </authorList>
    </citation>
    <scope>NUCLEOTIDE SEQUENCE [LARGE SCALE GENOMIC DNA]</scope>
    <source>
        <strain evidence="2">cv. Niubang</strain>
    </source>
</reference>
<accession>A0ACB9FFP3</accession>